<name>A0A9N9GZR7_9GLOM</name>
<organism evidence="2 3">
    <name type="scientific">Ambispora leptoticha</name>
    <dbReference type="NCBI Taxonomy" id="144679"/>
    <lineage>
        <taxon>Eukaryota</taxon>
        <taxon>Fungi</taxon>
        <taxon>Fungi incertae sedis</taxon>
        <taxon>Mucoromycota</taxon>
        <taxon>Glomeromycotina</taxon>
        <taxon>Glomeromycetes</taxon>
        <taxon>Archaeosporales</taxon>
        <taxon>Ambisporaceae</taxon>
        <taxon>Ambispora</taxon>
    </lineage>
</organism>
<feature type="compositionally biased region" description="Low complexity" evidence="1">
    <location>
        <begin position="1"/>
        <end position="20"/>
    </location>
</feature>
<dbReference type="OrthoDB" id="10688023at2759"/>
<feature type="compositionally biased region" description="Basic and acidic residues" evidence="1">
    <location>
        <begin position="32"/>
        <end position="44"/>
    </location>
</feature>
<sequence length="501" mass="54891">TSTTTSPTSPSKTQPSPTASDIPRENIAALWRQREKEQKSESIKPSRPPLPPKKKTVLDKWNEQKAVTAAESDKISTGADNSNVGKVSGIIKKKSLETSSKNKENDSSKVSLTTTKSTTSVTSSSSETETVSVEIKENVEISQEEEQIEISEREGTVVQETQISKNIEANEKGVDASNPPEIPSGGIKKKNKIAAMFEEQERKRREEEAAAAAARPVPGRKVLNKLPWMQKEKDESTSNTLAAAPPPPRKLNAAFLTSTENTESDSTTTEPPKLKTGKIDSAISQRLESVFGSGKIQLPGMGRGIGIGGRKVLISAEDVEAEEGEERVRVIPGLKRPDLAERNSDESKKEHEEKIENKDAGEGGSAEEKHEKKTSKPLSHITKDRPRRPKPARALPPPPKTEKVDDSKTSVSDKTVIESSTLTTEEEAIKEEKQEEGEIEEVEKKEIGEVVIMNEEKEIADDVVVMAESEEKEMADDAVAMAEFEEKELDNEVIVIENVTN</sequence>
<reference evidence="2" key="1">
    <citation type="submission" date="2021-06" db="EMBL/GenBank/DDBJ databases">
        <authorList>
            <person name="Kallberg Y."/>
            <person name="Tangrot J."/>
            <person name="Rosling A."/>
        </authorList>
    </citation>
    <scope>NUCLEOTIDE SEQUENCE</scope>
    <source>
        <strain evidence="2">FL130A</strain>
    </source>
</reference>
<evidence type="ECO:0000313" key="2">
    <source>
        <dbReference type="EMBL" id="CAG8646918.1"/>
    </source>
</evidence>
<protein>
    <submittedName>
        <fullName evidence="2">4009_t:CDS:1</fullName>
    </submittedName>
</protein>
<feature type="compositionally biased region" description="Low complexity" evidence="1">
    <location>
        <begin position="257"/>
        <end position="270"/>
    </location>
</feature>
<keyword evidence="3" id="KW-1185">Reference proteome</keyword>
<feature type="compositionally biased region" description="Basic and acidic residues" evidence="1">
    <location>
        <begin position="94"/>
        <end position="107"/>
    </location>
</feature>
<feature type="region of interest" description="Disordered" evidence="1">
    <location>
        <begin position="1"/>
        <end position="280"/>
    </location>
</feature>
<feature type="compositionally biased region" description="Polar residues" evidence="1">
    <location>
        <begin position="158"/>
        <end position="167"/>
    </location>
</feature>
<gene>
    <name evidence="2" type="ORF">ALEPTO_LOCUS9895</name>
</gene>
<dbReference type="Proteomes" id="UP000789508">
    <property type="component" value="Unassembled WGS sequence"/>
</dbReference>
<accession>A0A9N9GZR7</accession>
<evidence type="ECO:0000256" key="1">
    <source>
        <dbReference type="SAM" id="MobiDB-lite"/>
    </source>
</evidence>
<feature type="region of interest" description="Disordered" evidence="1">
    <location>
        <begin position="318"/>
        <end position="441"/>
    </location>
</feature>
<dbReference type="AlphaFoldDB" id="A0A9N9GZR7"/>
<proteinExistence type="predicted"/>
<feature type="compositionally biased region" description="Polar residues" evidence="1">
    <location>
        <begin position="409"/>
        <end position="423"/>
    </location>
</feature>
<dbReference type="EMBL" id="CAJVPS010008990">
    <property type="protein sequence ID" value="CAG8646918.1"/>
    <property type="molecule type" value="Genomic_DNA"/>
</dbReference>
<feature type="compositionally biased region" description="Low complexity" evidence="1">
    <location>
        <begin position="108"/>
        <end position="133"/>
    </location>
</feature>
<feature type="compositionally biased region" description="Acidic residues" evidence="1">
    <location>
        <begin position="424"/>
        <end position="441"/>
    </location>
</feature>
<feature type="non-terminal residue" evidence="2">
    <location>
        <position position="1"/>
    </location>
</feature>
<feature type="compositionally biased region" description="Basic and acidic residues" evidence="1">
    <location>
        <begin position="335"/>
        <end position="371"/>
    </location>
</feature>
<comment type="caution">
    <text evidence="2">The sequence shown here is derived from an EMBL/GenBank/DDBJ whole genome shotgun (WGS) entry which is preliminary data.</text>
</comment>
<feature type="compositionally biased region" description="Basic and acidic residues" evidence="1">
    <location>
        <begin position="199"/>
        <end position="208"/>
    </location>
</feature>
<evidence type="ECO:0000313" key="3">
    <source>
        <dbReference type="Proteomes" id="UP000789508"/>
    </source>
</evidence>